<organism evidence="2 3">
    <name type="scientific">Pleurodeles waltl</name>
    <name type="common">Iberian ribbed newt</name>
    <dbReference type="NCBI Taxonomy" id="8319"/>
    <lineage>
        <taxon>Eukaryota</taxon>
        <taxon>Metazoa</taxon>
        <taxon>Chordata</taxon>
        <taxon>Craniata</taxon>
        <taxon>Vertebrata</taxon>
        <taxon>Euteleostomi</taxon>
        <taxon>Amphibia</taxon>
        <taxon>Batrachia</taxon>
        <taxon>Caudata</taxon>
        <taxon>Salamandroidea</taxon>
        <taxon>Salamandridae</taxon>
        <taxon>Pleurodelinae</taxon>
        <taxon>Pleurodeles</taxon>
    </lineage>
</organism>
<dbReference type="Proteomes" id="UP001066276">
    <property type="component" value="Chromosome 8"/>
</dbReference>
<evidence type="ECO:0000256" key="1">
    <source>
        <dbReference type="SAM" id="SignalP"/>
    </source>
</evidence>
<dbReference type="EMBL" id="JANPWB010000012">
    <property type="protein sequence ID" value="KAJ1117573.1"/>
    <property type="molecule type" value="Genomic_DNA"/>
</dbReference>
<keyword evidence="1" id="KW-0732">Signal</keyword>
<proteinExistence type="predicted"/>
<gene>
    <name evidence="2" type="ORF">NDU88_005771</name>
</gene>
<protein>
    <recommendedName>
        <fullName evidence="4">Secreted protein</fullName>
    </recommendedName>
</protein>
<dbReference type="AlphaFoldDB" id="A0AAV7NT73"/>
<comment type="caution">
    <text evidence="2">The sequence shown here is derived from an EMBL/GenBank/DDBJ whole genome shotgun (WGS) entry which is preliminary data.</text>
</comment>
<sequence>MSSPVLSAVASCCFVLRGAYLVGPQWICGRAAAGLCVSQHTLGSIGERCSMEQERCRMLGCRHYLEKVGPPSSANVVSLQVC</sequence>
<feature type="signal peptide" evidence="1">
    <location>
        <begin position="1"/>
        <end position="21"/>
    </location>
</feature>
<name>A0AAV7NT73_PLEWA</name>
<accession>A0AAV7NT73</accession>
<feature type="chain" id="PRO_5044023599" description="Secreted protein" evidence="1">
    <location>
        <begin position="22"/>
        <end position="82"/>
    </location>
</feature>
<evidence type="ECO:0000313" key="3">
    <source>
        <dbReference type="Proteomes" id="UP001066276"/>
    </source>
</evidence>
<keyword evidence="3" id="KW-1185">Reference proteome</keyword>
<reference evidence="2" key="1">
    <citation type="journal article" date="2022" name="bioRxiv">
        <title>Sequencing and chromosome-scale assembly of the giantPleurodeles waltlgenome.</title>
        <authorList>
            <person name="Brown T."/>
            <person name="Elewa A."/>
            <person name="Iarovenko S."/>
            <person name="Subramanian E."/>
            <person name="Araus A.J."/>
            <person name="Petzold A."/>
            <person name="Susuki M."/>
            <person name="Suzuki K.-i.T."/>
            <person name="Hayashi T."/>
            <person name="Toyoda A."/>
            <person name="Oliveira C."/>
            <person name="Osipova E."/>
            <person name="Leigh N.D."/>
            <person name="Simon A."/>
            <person name="Yun M.H."/>
        </authorList>
    </citation>
    <scope>NUCLEOTIDE SEQUENCE</scope>
    <source>
        <strain evidence="2">20211129_DDA</strain>
        <tissue evidence="2">Liver</tissue>
    </source>
</reference>
<evidence type="ECO:0000313" key="2">
    <source>
        <dbReference type="EMBL" id="KAJ1117573.1"/>
    </source>
</evidence>
<evidence type="ECO:0008006" key="4">
    <source>
        <dbReference type="Google" id="ProtNLM"/>
    </source>
</evidence>